<evidence type="ECO:0000256" key="4">
    <source>
        <dbReference type="RuleBase" id="RU004328"/>
    </source>
</evidence>
<evidence type="ECO:0000256" key="3">
    <source>
        <dbReference type="PIRSR" id="PIRSR633697-1"/>
    </source>
</evidence>
<dbReference type="PANTHER" id="PTHR11240">
    <property type="entry name" value="RIBONUCLEASE T2"/>
    <property type="match status" value="1"/>
</dbReference>
<dbReference type="GO" id="GO:0006401">
    <property type="term" value="P:RNA catabolic process"/>
    <property type="evidence" value="ECO:0007669"/>
    <property type="project" value="TreeGrafter"/>
</dbReference>
<feature type="signal peptide" evidence="5">
    <location>
        <begin position="1"/>
        <end position="18"/>
    </location>
</feature>
<dbReference type="HOGENOM" id="CLU_037966_1_0_1"/>
<sequence length="247" mass="26950">MFFRGLSALVALASTAYAACTSCTSCANSTSTCQVNRPGGLILLTTFWDYNPSTGPGDSFTIHGQWPDYCNGGYGSSCDSSRAYMGISSKLKNAGKTGLLNFMNKYWVDINGDNESFWEHEVAKHMTCISTLDPSCYPNYTQYEDLFDFLQTTTDLFKSYDIYGALTDAGITPSSSKTYTLSQMQAATKAAFGQTTSFRCTSGNLNEVYIYFHTNGRSTTTDAFTQVAPLAGDTNCPSTGIKWLPKN</sequence>
<dbReference type="CDD" id="cd01061">
    <property type="entry name" value="RNase_T2_euk"/>
    <property type="match status" value="1"/>
</dbReference>
<comment type="caution">
    <text evidence="6">The sequence shown here is derived from an EMBL/GenBank/DDBJ whole genome shotgun (WGS) entry which is preliminary data.</text>
</comment>
<feature type="active site" evidence="3">
    <location>
        <position position="121"/>
    </location>
</feature>
<evidence type="ECO:0000313" key="7">
    <source>
        <dbReference type="Proteomes" id="UP000027361"/>
    </source>
</evidence>
<dbReference type="InParanoid" id="A0A066WRK3"/>
<comment type="similarity">
    <text evidence="1 4">Belongs to the RNase T2 family.</text>
</comment>
<proteinExistence type="inferred from homology"/>
<evidence type="ECO:0000313" key="6">
    <source>
        <dbReference type="EMBL" id="KDN53290.1"/>
    </source>
</evidence>
<keyword evidence="7" id="KW-1185">Reference proteome</keyword>
<dbReference type="Pfam" id="PF00445">
    <property type="entry name" value="Ribonuclease_T2"/>
    <property type="match status" value="1"/>
</dbReference>
<dbReference type="GO" id="GO:0005576">
    <property type="term" value="C:extracellular region"/>
    <property type="evidence" value="ECO:0007669"/>
    <property type="project" value="TreeGrafter"/>
</dbReference>
<dbReference type="SUPFAM" id="SSF55895">
    <property type="entry name" value="Ribonuclease Rh-like"/>
    <property type="match status" value="1"/>
</dbReference>
<dbReference type="InterPro" id="IPR033697">
    <property type="entry name" value="Ribonuclease_T2_eukaryotic"/>
</dbReference>
<dbReference type="GO" id="GO:0033897">
    <property type="term" value="F:ribonuclease T2 activity"/>
    <property type="evidence" value="ECO:0007669"/>
    <property type="project" value="InterPro"/>
</dbReference>
<name>A0A066WRK3_TILAU</name>
<gene>
    <name evidence="6" type="ORF">K437DRAFT_253316</name>
</gene>
<evidence type="ECO:0000256" key="5">
    <source>
        <dbReference type="SAM" id="SignalP"/>
    </source>
</evidence>
<dbReference type="AlphaFoldDB" id="A0A066WRK3"/>
<dbReference type="Gene3D" id="3.90.730.10">
    <property type="entry name" value="Ribonuclease T2-like"/>
    <property type="match status" value="1"/>
</dbReference>
<reference evidence="6 7" key="1">
    <citation type="submission" date="2014-05" db="EMBL/GenBank/DDBJ databases">
        <title>Draft genome sequence of a rare smut relative, Tilletiaria anomala UBC 951.</title>
        <authorList>
            <consortium name="DOE Joint Genome Institute"/>
            <person name="Toome M."/>
            <person name="Kuo A."/>
            <person name="Henrissat B."/>
            <person name="Lipzen A."/>
            <person name="Tritt A."/>
            <person name="Yoshinaga Y."/>
            <person name="Zane M."/>
            <person name="Barry K."/>
            <person name="Grigoriev I.V."/>
            <person name="Spatafora J.W."/>
            <person name="Aimea M.C."/>
        </authorList>
    </citation>
    <scope>NUCLEOTIDE SEQUENCE [LARGE SCALE GENOMIC DNA]</scope>
    <source>
        <strain evidence="6 7">UBC 951</strain>
    </source>
</reference>
<evidence type="ECO:0000256" key="1">
    <source>
        <dbReference type="ARBA" id="ARBA00007469"/>
    </source>
</evidence>
<dbReference type="InterPro" id="IPR001568">
    <property type="entry name" value="RNase_T2-like"/>
</dbReference>
<protein>
    <submittedName>
        <fullName evidence="6">Ribonuclease T2</fullName>
    </submittedName>
</protein>
<dbReference type="GeneID" id="25263538"/>
<dbReference type="InterPro" id="IPR036430">
    <property type="entry name" value="RNase_T2-like_sf"/>
</dbReference>
<dbReference type="EMBL" id="JMSN01000003">
    <property type="protein sequence ID" value="KDN53290.1"/>
    <property type="molecule type" value="Genomic_DNA"/>
</dbReference>
<keyword evidence="2" id="KW-1015">Disulfide bond</keyword>
<dbReference type="GO" id="GO:0003723">
    <property type="term" value="F:RNA binding"/>
    <property type="evidence" value="ECO:0007669"/>
    <property type="project" value="InterPro"/>
</dbReference>
<organism evidence="6 7">
    <name type="scientific">Tilletiaria anomala (strain ATCC 24038 / CBS 436.72 / UBC 951)</name>
    <dbReference type="NCBI Taxonomy" id="1037660"/>
    <lineage>
        <taxon>Eukaryota</taxon>
        <taxon>Fungi</taxon>
        <taxon>Dikarya</taxon>
        <taxon>Basidiomycota</taxon>
        <taxon>Ustilaginomycotina</taxon>
        <taxon>Exobasidiomycetes</taxon>
        <taxon>Georgefischeriales</taxon>
        <taxon>Tilletiariaceae</taxon>
        <taxon>Tilletiaria</taxon>
    </lineage>
</organism>
<feature type="active site" evidence="3">
    <location>
        <position position="125"/>
    </location>
</feature>
<evidence type="ECO:0000256" key="2">
    <source>
        <dbReference type="ARBA" id="ARBA00023157"/>
    </source>
</evidence>
<dbReference type="Proteomes" id="UP000027361">
    <property type="component" value="Unassembled WGS sequence"/>
</dbReference>
<dbReference type="RefSeq" id="XP_013246129.1">
    <property type="nucleotide sequence ID" value="XM_013390675.1"/>
</dbReference>
<accession>A0A066WRK3</accession>
<dbReference type="OrthoDB" id="435754at2759"/>
<feature type="active site" evidence="3">
    <location>
        <position position="63"/>
    </location>
</feature>
<dbReference type="PANTHER" id="PTHR11240:SF22">
    <property type="entry name" value="RIBONUCLEASE T2"/>
    <property type="match status" value="1"/>
</dbReference>
<dbReference type="OMA" id="EDTCCFI"/>
<feature type="chain" id="PRO_5001634077" evidence="5">
    <location>
        <begin position="19"/>
        <end position="247"/>
    </location>
</feature>
<keyword evidence="5" id="KW-0732">Signal</keyword>